<reference evidence="4" key="2">
    <citation type="submission" date="2020-06" db="EMBL/GenBank/DDBJ databases">
        <authorList>
            <person name="Sheffer M."/>
        </authorList>
    </citation>
    <scope>NUCLEOTIDE SEQUENCE</scope>
</reference>
<dbReference type="GO" id="GO:0031267">
    <property type="term" value="F:small GTPase binding"/>
    <property type="evidence" value="ECO:0007669"/>
    <property type="project" value="TreeGrafter"/>
</dbReference>
<dbReference type="GO" id="GO:0005829">
    <property type="term" value="C:cytosol"/>
    <property type="evidence" value="ECO:0007669"/>
    <property type="project" value="TreeGrafter"/>
</dbReference>
<keyword evidence="3" id="KW-0677">Repeat</keyword>
<protein>
    <submittedName>
        <fullName evidence="4">Ran GTPase-activating protein 1 like protein</fullName>
    </submittedName>
</protein>
<evidence type="ECO:0000313" key="5">
    <source>
        <dbReference type="Proteomes" id="UP000807504"/>
    </source>
</evidence>
<reference evidence="4" key="1">
    <citation type="journal article" date="2020" name="bioRxiv">
        <title>Chromosome-level reference genome of the European wasp spider Argiope bruennichi: a resource for studies on range expansion and evolutionary adaptation.</title>
        <authorList>
            <person name="Sheffer M.M."/>
            <person name="Hoppe A."/>
            <person name="Krehenwinkel H."/>
            <person name="Uhl G."/>
            <person name="Kuss A.W."/>
            <person name="Jensen L."/>
            <person name="Jensen C."/>
            <person name="Gillespie R.G."/>
            <person name="Hoff K.J."/>
            <person name="Prost S."/>
        </authorList>
    </citation>
    <scope>NUCLEOTIDE SEQUENCE</scope>
</reference>
<evidence type="ECO:0000256" key="3">
    <source>
        <dbReference type="ARBA" id="ARBA00022737"/>
    </source>
</evidence>
<keyword evidence="2" id="KW-0433">Leucine-rich repeat</keyword>
<dbReference type="GO" id="GO:0006913">
    <property type="term" value="P:nucleocytoplasmic transport"/>
    <property type="evidence" value="ECO:0007669"/>
    <property type="project" value="TreeGrafter"/>
</dbReference>
<dbReference type="Gene3D" id="3.80.10.10">
    <property type="entry name" value="Ribonuclease Inhibitor"/>
    <property type="match status" value="1"/>
</dbReference>
<dbReference type="PANTHER" id="PTHR24113">
    <property type="entry name" value="RAN GTPASE-ACTIVATING PROTEIN 1"/>
    <property type="match status" value="1"/>
</dbReference>
<dbReference type="InterPro" id="IPR027038">
    <property type="entry name" value="RanGap"/>
</dbReference>
<dbReference type="GO" id="GO:0005096">
    <property type="term" value="F:GTPase activator activity"/>
    <property type="evidence" value="ECO:0007669"/>
    <property type="project" value="UniProtKB-KW"/>
</dbReference>
<dbReference type="SMART" id="SM00368">
    <property type="entry name" value="LRR_RI"/>
    <property type="match status" value="6"/>
</dbReference>
<dbReference type="SUPFAM" id="SSF52047">
    <property type="entry name" value="RNI-like"/>
    <property type="match status" value="1"/>
</dbReference>
<dbReference type="InterPro" id="IPR032675">
    <property type="entry name" value="LRR_dom_sf"/>
</dbReference>
<dbReference type="EMBL" id="JABXBU010002072">
    <property type="protein sequence ID" value="KAF8778819.1"/>
    <property type="molecule type" value="Genomic_DNA"/>
</dbReference>
<keyword evidence="5" id="KW-1185">Reference proteome</keyword>
<dbReference type="PANTHER" id="PTHR24113:SF12">
    <property type="entry name" value="RAN GTPASE-ACTIVATING PROTEIN 1"/>
    <property type="match status" value="1"/>
</dbReference>
<gene>
    <name evidence="4" type="ORF">HNY73_015506</name>
</gene>
<accession>A0A8T0EXR9</accession>
<sequence length="391" mass="43161">MMATPFSVNSDSLSNTGKFTKTKKGAIMPSTRVVPSYDIPEVEKTIRFIGLSSEFKSEKLDAKIVGAIRDCPGLTSLDLQVYRICLKSAEVIGKALESQSNLKRVFWRLMFNFTDRKEIPQALSCLVKGIATANAHIVALNLSENSLDSGGMMGLKYFFESPSSFNLEELNLSFNLLGKEGAKLLSDFLSTSIRNSLKEGKPMKLKDFDCSYNDLGNDGIAFIAKCLEGLSSLESIDLASNGIGSSGMTALSNVFYSNPCLEKIILNINNLLEGGVNRLSSCLKDLGKLQILGLKHCRVGSSGVLHLALAMKDSCPELRKVDLSFNEIDSNVDMLLDAMENKKYFEDLDISCNDFNEETEISLLQRIFRMKRRVEMMASDDDMEVSDSDSD</sequence>
<proteinExistence type="predicted"/>
<evidence type="ECO:0000256" key="1">
    <source>
        <dbReference type="ARBA" id="ARBA00022468"/>
    </source>
</evidence>
<dbReference type="Pfam" id="PF13516">
    <property type="entry name" value="LRR_6"/>
    <property type="match status" value="3"/>
</dbReference>
<dbReference type="Proteomes" id="UP000807504">
    <property type="component" value="Unassembled WGS sequence"/>
</dbReference>
<dbReference type="AlphaFoldDB" id="A0A8T0EXR9"/>
<evidence type="ECO:0000313" key="4">
    <source>
        <dbReference type="EMBL" id="KAF8778819.1"/>
    </source>
</evidence>
<dbReference type="GO" id="GO:0048471">
    <property type="term" value="C:perinuclear region of cytoplasm"/>
    <property type="evidence" value="ECO:0007669"/>
    <property type="project" value="TreeGrafter"/>
</dbReference>
<dbReference type="GO" id="GO:0005634">
    <property type="term" value="C:nucleus"/>
    <property type="evidence" value="ECO:0007669"/>
    <property type="project" value="TreeGrafter"/>
</dbReference>
<name>A0A8T0EXR9_ARGBR</name>
<comment type="caution">
    <text evidence="4">The sequence shown here is derived from an EMBL/GenBank/DDBJ whole genome shotgun (WGS) entry which is preliminary data.</text>
</comment>
<dbReference type="InterPro" id="IPR001611">
    <property type="entry name" value="Leu-rich_rpt"/>
</dbReference>
<evidence type="ECO:0000256" key="2">
    <source>
        <dbReference type="ARBA" id="ARBA00022614"/>
    </source>
</evidence>
<keyword evidence="1" id="KW-0343">GTPase activation</keyword>
<organism evidence="4 5">
    <name type="scientific">Argiope bruennichi</name>
    <name type="common">Wasp spider</name>
    <name type="synonym">Aranea bruennichi</name>
    <dbReference type="NCBI Taxonomy" id="94029"/>
    <lineage>
        <taxon>Eukaryota</taxon>
        <taxon>Metazoa</taxon>
        <taxon>Ecdysozoa</taxon>
        <taxon>Arthropoda</taxon>
        <taxon>Chelicerata</taxon>
        <taxon>Arachnida</taxon>
        <taxon>Araneae</taxon>
        <taxon>Araneomorphae</taxon>
        <taxon>Entelegynae</taxon>
        <taxon>Araneoidea</taxon>
        <taxon>Araneidae</taxon>
        <taxon>Argiope</taxon>
    </lineage>
</organism>